<dbReference type="SUPFAM" id="SSF46458">
    <property type="entry name" value="Globin-like"/>
    <property type="match status" value="1"/>
</dbReference>
<reference evidence="10" key="1">
    <citation type="submission" date="2019-05" db="EMBL/GenBank/DDBJ databases">
        <title>Whole genome sequencing of Pseudanabaena catenata USMAC16.</title>
        <authorList>
            <person name="Khan Z."/>
            <person name="Omar W.M."/>
            <person name="Convey P."/>
            <person name="Merican F."/>
            <person name="Najimudin N."/>
        </authorList>
    </citation>
    <scope>NUCLEOTIDE SEQUENCE</scope>
    <source>
        <strain evidence="10">USMAC16</strain>
    </source>
</reference>
<dbReference type="RefSeq" id="WP_009625992.1">
    <property type="nucleotide sequence ID" value="NZ_VBTY01000027.1"/>
</dbReference>
<accession>A0A9X4RGZ9</accession>
<evidence type="ECO:0000256" key="5">
    <source>
        <dbReference type="ARBA" id="ARBA00022723"/>
    </source>
</evidence>
<comment type="cofactor">
    <cofactor evidence="8">
        <name>heme</name>
        <dbReference type="ChEBI" id="CHEBI:30413"/>
    </cofactor>
    <text evidence="8">Binds 1 heme group per subunit.</text>
</comment>
<dbReference type="GO" id="GO:0005344">
    <property type="term" value="F:oxygen carrier activity"/>
    <property type="evidence" value="ECO:0007669"/>
    <property type="project" value="UniProtKB-UniRule"/>
</dbReference>
<dbReference type="PIRSF" id="PIRSF002030">
    <property type="entry name" value="Globin_Protozoa/Cyanobacteria"/>
    <property type="match status" value="1"/>
</dbReference>
<evidence type="ECO:0000256" key="4">
    <source>
        <dbReference type="ARBA" id="ARBA00022621"/>
    </source>
</evidence>
<keyword evidence="2 7" id="KW-0813">Transport</keyword>
<dbReference type="Gene3D" id="1.10.490.10">
    <property type="entry name" value="Globins"/>
    <property type="match status" value="1"/>
</dbReference>
<dbReference type="GO" id="GO:0020037">
    <property type="term" value="F:heme binding"/>
    <property type="evidence" value="ECO:0007669"/>
    <property type="project" value="InterPro"/>
</dbReference>
<organism evidence="10 11">
    <name type="scientific">Pseudanabaena catenata USMAC16</name>
    <dbReference type="NCBI Taxonomy" id="1855837"/>
    <lineage>
        <taxon>Bacteria</taxon>
        <taxon>Bacillati</taxon>
        <taxon>Cyanobacteriota</taxon>
        <taxon>Cyanophyceae</taxon>
        <taxon>Pseudanabaenales</taxon>
        <taxon>Pseudanabaenaceae</taxon>
        <taxon>Pseudanabaena</taxon>
    </lineage>
</organism>
<dbReference type="InterPro" id="IPR019795">
    <property type="entry name" value="Globin_bac-like_CS"/>
</dbReference>
<keyword evidence="11" id="KW-1185">Reference proteome</keyword>
<evidence type="ECO:0000256" key="6">
    <source>
        <dbReference type="ARBA" id="ARBA00023004"/>
    </source>
</evidence>
<dbReference type="GO" id="GO:0046872">
    <property type="term" value="F:metal ion binding"/>
    <property type="evidence" value="ECO:0007669"/>
    <property type="project" value="UniProtKB-UniRule"/>
</dbReference>
<keyword evidence="6 7" id="KW-0408">Iron</keyword>
<dbReference type="GO" id="GO:0019825">
    <property type="term" value="F:oxygen binding"/>
    <property type="evidence" value="ECO:0007669"/>
    <property type="project" value="InterPro"/>
</dbReference>
<dbReference type="AlphaFoldDB" id="A0A9X4RGZ9"/>
<protein>
    <recommendedName>
        <fullName evidence="7">Group 1 truncated hemoglobin</fullName>
    </recommendedName>
</protein>
<dbReference type="Proteomes" id="UP001152872">
    <property type="component" value="Unassembled WGS sequence"/>
</dbReference>
<dbReference type="InterPro" id="IPR016339">
    <property type="entry name" value="Hemoglobin_trunc_I"/>
</dbReference>
<keyword evidence="4 7" id="KW-0561">Oxygen transport</keyword>
<evidence type="ECO:0000256" key="9">
    <source>
        <dbReference type="PIRSR" id="PIRSR601486-1"/>
    </source>
</evidence>
<evidence type="ECO:0000256" key="8">
    <source>
        <dbReference type="PIRSR" id="PIRSR002030-1"/>
    </source>
</evidence>
<proteinExistence type="inferred from homology"/>
<gene>
    <name evidence="10" type="ORF">FEV09_05135</name>
</gene>
<dbReference type="Pfam" id="PF01152">
    <property type="entry name" value="Bac_globin"/>
    <property type="match status" value="1"/>
</dbReference>
<dbReference type="InterPro" id="IPR012292">
    <property type="entry name" value="Globin/Proto"/>
</dbReference>
<keyword evidence="3 7" id="KW-0349">Heme</keyword>
<sequence length="124" mass="13915">MTTLFEKLGGAAAVDLAVDRFYERVLQDDRIKHFFANTDMKKQRSHQKAFLTYAFGGTDKYDGQLMRQAHKELVEKQGLNGDHFDAVAEDLILTLREMGVSDELIDEVAAVAAAPQRKKDVLNG</sequence>
<evidence type="ECO:0000313" key="11">
    <source>
        <dbReference type="Proteomes" id="UP001152872"/>
    </source>
</evidence>
<dbReference type="PROSITE" id="PS01213">
    <property type="entry name" value="GLOBIN_FAM_2"/>
    <property type="match status" value="1"/>
</dbReference>
<evidence type="ECO:0000256" key="3">
    <source>
        <dbReference type="ARBA" id="ARBA00022617"/>
    </source>
</evidence>
<evidence type="ECO:0000313" key="10">
    <source>
        <dbReference type="EMBL" id="MDG3493936.1"/>
    </source>
</evidence>
<feature type="binding site" description="distal binding residue" evidence="9">
    <location>
        <position position="46"/>
    </location>
    <ligand>
        <name>heme</name>
        <dbReference type="ChEBI" id="CHEBI:30413"/>
    </ligand>
    <ligandPart>
        <name>Fe</name>
        <dbReference type="ChEBI" id="CHEBI:18248"/>
    </ligandPart>
</feature>
<feature type="binding site" description="proximal binding residue" evidence="8">
    <location>
        <position position="70"/>
    </location>
    <ligand>
        <name>heme</name>
        <dbReference type="ChEBI" id="CHEBI:30413"/>
    </ligand>
    <ligandPart>
        <name>Fe</name>
        <dbReference type="ChEBI" id="CHEBI:18248"/>
    </ligandPart>
</feature>
<comment type="caution">
    <text evidence="10">The sequence shown here is derived from an EMBL/GenBank/DDBJ whole genome shotgun (WGS) entry which is preliminary data.</text>
</comment>
<dbReference type="InterPro" id="IPR001486">
    <property type="entry name" value="Hemoglobin_trunc"/>
</dbReference>
<evidence type="ECO:0000256" key="7">
    <source>
        <dbReference type="PIRNR" id="PIRNR002030"/>
    </source>
</evidence>
<name>A0A9X4RGZ9_9CYAN</name>
<keyword evidence="5 7" id="KW-0479">Metal-binding</keyword>
<dbReference type="EMBL" id="VBTY01000027">
    <property type="protein sequence ID" value="MDG3493936.1"/>
    <property type="molecule type" value="Genomic_DNA"/>
</dbReference>
<dbReference type="InterPro" id="IPR009050">
    <property type="entry name" value="Globin-like_sf"/>
</dbReference>
<dbReference type="CDD" id="cd00454">
    <property type="entry name" value="TrHb1_N"/>
    <property type="match status" value="1"/>
</dbReference>
<evidence type="ECO:0000256" key="1">
    <source>
        <dbReference type="ARBA" id="ARBA00009660"/>
    </source>
</evidence>
<comment type="similarity">
    <text evidence="1 7">Belongs to the truncated hemoglobin family. Group I subfamily.</text>
</comment>
<evidence type="ECO:0000256" key="2">
    <source>
        <dbReference type="ARBA" id="ARBA00022448"/>
    </source>
</evidence>